<evidence type="ECO:0000256" key="2">
    <source>
        <dbReference type="ARBA" id="ARBA00013819"/>
    </source>
</evidence>
<organism evidence="9 10">
    <name type="scientific">Funneliformis mosseae</name>
    <name type="common">Endomycorrhizal fungus</name>
    <name type="synonym">Glomus mosseae</name>
    <dbReference type="NCBI Taxonomy" id="27381"/>
    <lineage>
        <taxon>Eukaryota</taxon>
        <taxon>Fungi</taxon>
        <taxon>Fungi incertae sedis</taxon>
        <taxon>Mucoromycota</taxon>
        <taxon>Glomeromycotina</taxon>
        <taxon>Glomeromycetes</taxon>
        <taxon>Glomerales</taxon>
        <taxon>Glomeraceae</taxon>
        <taxon>Funneliformis</taxon>
    </lineage>
</organism>
<comment type="caution">
    <text evidence="9">The sequence shown here is derived from an EMBL/GenBank/DDBJ whole genome shotgun (WGS) entry which is preliminary data.</text>
</comment>
<evidence type="ECO:0000256" key="5">
    <source>
        <dbReference type="ARBA" id="ARBA00022737"/>
    </source>
</evidence>
<evidence type="ECO:0000256" key="4">
    <source>
        <dbReference type="ARBA" id="ARBA00022574"/>
    </source>
</evidence>
<dbReference type="PANTHER" id="PTHR13227">
    <property type="entry name" value="EUKARYOTIC TRANSLATION INITIATION FACTOR 2A"/>
    <property type="match status" value="1"/>
</dbReference>
<name>A0A9N9HA93_FUNMO</name>
<evidence type="ECO:0000259" key="8">
    <source>
        <dbReference type="Pfam" id="PF08662"/>
    </source>
</evidence>
<feature type="domain" description="Translation initiation factor beta propellor-like" evidence="8">
    <location>
        <begin position="243"/>
        <end position="358"/>
    </location>
</feature>
<keyword evidence="7" id="KW-0648">Protein biosynthesis</keyword>
<evidence type="ECO:0000256" key="1">
    <source>
        <dbReference type="ARBA" id="ARBA00009573"/>
    </source>
</evidence>
<proteinExistence type="inferred from homology"/>
<evidence type="ECO:0000256" key="6">
    <source>
        <dbReference type="ARBA" id="ARBA00022845"/>
    </source>
</evidence>
<evidence type="ECO:0000313" key="10">
    <source>
        <dbReference type="Proteomes" id="UP000789375"/>
    </source>
</evidence>
<keyword evidence="4" id="KW-0853">WD repeat</keyword>
<dbReference type="GO" id="GO:0043022">
    <property type="term" value="F:ribosome binding"/>
    <property type="evidence" value="ECO:0007669"/>
    <property type="project" value="TreeGrafter"/>
</dbReference>
<gene>
    <name evidence="9" type="ORF">FMOSSE_LOCUS12130</name>
</gene>
<dbReference type="InterPro" id="IPR015943">
    <property type="entry name" value="WD40/YVTN_repeat-like_dom_sf"/>
</dbReference>
<dbReference type="GO" id="GO:0003729">
    <property type="term" value="F:mRNA binding"/>
    <property type="evidence" value="ECO:0007669"/>
    <property type="project" value="TreeGrafter"/>
</dbReference>
<evidence type="ECO:0000256" key="7">
    <source>
        <dbReference type="ARBA" id="ARBA00022917"/>
    </source>
</evidence>
<dbReference type="Pfam" id="PF08662">
    <property type="entry name" value="eIF2A"/>
    <property type="match status" value="1"/>
</dbReference>
<keyword evidence="6" id="KW-0810">Translation regulation</keyword>
<dbReference type="SUPFAM" id="SSF82171">
    <property type="entry name" value="DPP6 N-terminal domain-like"/>
    <property type="match status" value="1"/>
</dbReference>
<evidence type="ECO:0000256" key="3">
    <source>
        <dbReference type="ARBA" id="ARBA00022540"/>
    </source>
</evidence>
<keyword evidence="10" id="KW-1185">Reference proteome</keyword>
<keyword evidence="5" id="KW-0677">Repeat</keyword>
<dbReference type="InterPro" id="IPR013979">
    <property type="entry name" value="TIF_beta_prop-like"/>
</dbReference>
<dbReference type="InterPro" id="IPR011387">
    <property type="entry name" value="TIF2A"/>
</dbReference>
<dbReference type="GO" id="GO:0006417">
    <property type="term" value="P:regulation of translation"/>
    <property type="evidence" value="ECO:0007669"/>
    <property type="project" value="UniProtKB-KW"/>
</dbReference>
<comment type="similarity">
    <text evidence="1">Belongs to the WD repeat EIF2A family.</text>
</comment>
<dbReference type="EMBL" id="CAJVPP010005440">
    <property type="protein sequence ID" value="CAG8665115.1"/>
    <property type="molecule type" value="Genomic_DNA"/>
</dbReference>
<dbReference type="GO" id="GO:0003743">
    <property type="term" value="F:translation initiation factor activity"/>
    <property type="evidence" value="ECO:0007669"/>
    <property type="project" value="UniProtKB-KW"/>
</dbReference>
<dbReference type="GO" id="GO:0000049">
    <property type="term" value="F:tRNA binding"/>
    <property type="evidence" value="ECO:0007669"/>
    <property type="project" value="TreeGrafter"/>
</dbReference>
<dbReference type="GO" id="GO:0022627">
    <property type="term" value="C:cytosolic small ribosomal subunit"/>
    <property type="evidence" value="ECO:0007669"/>
    <property type="project" value="TreeGrafter"/>
</dbReference>
<evidence type="ECO:0000313" key="9">
    <source>
        <dbReference type="EMBL" id="CAG8665115.1"/>
    </source>
</evidence>
<keyword evidence="3" id="KW-0396">Initiation factor</keyword>
<dbReference type="Proteomes" id="UP000789375">
    <property type="component" value="Unassembled WGS sequence"/>
</dbReference>
<dbReference type="Gene3D" id="2.130.10.10">
    <property type="entry name" value="YVTN repeat-like/Quinoprotein amine dehydrogenase"/>
    <property type="match status" value="1"/>
</dbReference>
<reference evidence="9" key="1">
    <citation type="submission" date="2021-06" db="EMBL/GenBank/DDBJ databases">
        <authorList>
            <person name="Kallberg Y."/>
            <person name="Tangrot J."/>
            <person name="Rosling A."/>
        </authorList>
    </citation>
    <scope>NUCLEOTIDE SEQUENCE</scope>
    <source>
        <strain evidence="9">87-6 pot B 2015</strain>
    </source>
</reference>
<dbReference type="PANTHER" id="PTHR13227:SF0">
    <property type="entry name" value="EUKARYOTIC TRANSLATION INITIATION FACTOR 2A"/>
    <property type="match status" value="1"/>
</dbReference>
<accession>A0A9N9HA93</accession>
<protein>
    <recommendedName>
        <fullName evidence="2">Eukaryotic translation initiation factor 2A</fullName>
    </recommendedName>
</protein>
<dbReference type="AlphaFoldDB" id="A0A9N9HA93"/>
<sequence length="379" mass="43075">MTEASPTQFAYRSASNLGLVFGHPSYKPVKNFQNPGGNVKTFQYSKDGKYLGWASPESVKIIETENAQLKSEIPKEQKGKSVCTETVPEENIVDAKNDQLVNKAPKKKIVEIGFSPKGTYISTWERPVKLSDGSVHKNLIIWEVLTREELISFTQKSQNNWNVQWTEDEAFFGRIVTGEVHFYDSKRLDKGVHSKLRLENISDFSLSPGKSPSIGVFVPEKKAAPAIVRIYSITNFNAPLAQKTFYKADKIQMQWNDLGTNLLVLTQTDVDKTNKSYYGETNLYFLSVAANYDCRVGLDKDGPIHDVSWSPNSKEFVVIYGYMPAKATLFDHRANPIHEFGTEFRNTVKFNPQGRHILSLYLWQILYIHSNTLENFKIP</sequence>